<dbReference type="PANTHER" id="PTHR10903">
    <property type="entry name" value="GTPASE, IMAP FAMILY MEMBER-RELATED"/>
    <property type="match status" value="1"/>
</dbReference>
<keyword evidence="3" id="KW-0342">GTP-binding</keyword>
<dbReference type="GeneTree" id="ENSGT01140000282522"/>
<evidence type="ECO:0000313" key="6">
    <source>
        <dbReference type="Proteomes" id="UP000261340"/>
    </source>
</evidence>
<dbReference type="GO" id="GO:0005525">
    <property type="term" value="F:GTP binding"/>
    <property type="evidence" value="ECO:0007669"/>
    <property type="project" value="UniProtKB-KW"/>
</dbReference>
<dbReference type="InterPro" id="IPR006703">
    <property type="entry name" value="G_AIG1"/>
</dbReference>
<accession>A0A3Q0RMB1</accession>
<dbReference type="Ensembl" id="ENSACIT00000012053.1">
    <property type="protein sequence ID" value="ENSACIP00000011721.1"/>
    <property type="gene ID" value="ENSACIG00000009149.1"/>
</dbReference>
<protein>
    <recommendedName>
        <fullName evidence="4">AIG1-type G domain-containing protein</fullName>
    </recommendedName>
</protein>
<evidence type="ECO:0000256" key="3">
    <source>
        <dbReference type="ARBA" id="ARBA00023134"/>
    </source>
</evidence>
<evidence type="ECO:0000313" key="5">
    <source>
        <dbReference type="Ensembl" id="ENSACIP00000011721.1"/>
    </source>
</evidence>
<evidence type="ECO:0000256" key="1">
    <source>
        <dbReference type="ARBA" id="ARBA00008535"/>
    </source>
</evidence>
<dbReference type="AlphaFoldDB" id="A0A3Q0RMB1"/>
<dbReference type="STRING" id="61819.ENSACIP00000011721"/>
<dbReference type="PANTHER" id="PTHR10903:SF184">
    <property type="entry name" value="GTP-BINDING PROTEIN A"/>
    <property type="match status" value="1"/>
</dbReference>
<evidence type="ECO:0000256" key="2">
    <source>
        <dbReference type="ARBA" id="ARBA00022741"/>
    </source>
</evidence>
<dbReference type="OMA" id="FRANTGK"/>
<organism evidence="5 6">
    <name type="scientific">Amphilophus citrinellus</name>
    <name type="common">Midas cichlid</name>
    <name type="synonym">Cichlasoma citrinellum</name>
    <dbReference type="NCBI Taxonomy" id="61819"/>
    <lineage>
        <taxon>Eukaryota</taxon>
        <taxon>Metazoa</taxon>
        <taxon>Chordata</taxon>
        <taxon>Craniata</taxon>
        <taxon>Vertebrata</taxon>
        <taxon>Euteleostomi</taxon>
        <taxon>Actinopterygii</taxon>
        <taxon>Neopterygii</taxon>
        <taxon>Teleostei</taxon>
        <taxon>Neoteleostei</taxon>
        <taxon>Acanthomorphata</taxon>
        <taxon>Ovalentaria</taxon>
        <taxon>Cichlomorphae</taxon>
        <taxon>Cichliformes</taxon>
        <taxon>Cichlidae</taxon>
        <taxon>New World cichlids</taxon>
        <taxon>Cichlasomatinae</taxon>
        <taxon>Heroini</taxon>
        <taxon>Amphilophus</taxon>
    </lineage>
</organism>
<reference evidence="5" key="2">
    <citation type="submission" date="2025-09" db="UniProtKB">
        <authorList>
            <consortium name="Ensembl"/>
        </authorList>
    </citation>
    <scope>IDENTIFICATION</scope>
</reference>
<name>A0A3Q0RMB1_AMPCI</name>
<dbReference type="PROSITE" id="PS51720">
    <property type="entry name" value="G_AIG1"/>
    <property type="match status" value="1"/>
</dbReference>
<proteinExistence type="inferred from homology"/>
<comment type="similarity">
    <text evidence="1">Belongs to the TRAFAC class TrmE-Era-EngA-EngB-Septin-like GTPase superfamily. AIG1/Toc34/Toc159-like paraseptin GTPase family. IAN subfamily.</text>
</comment>
<sequence length="288" mass="32282">MDQKLTFILLGHTGAGKSASGNTILGEVLFESRRAFKSVTTQISEKSKVLYGKQISVIDTPGILCPGFEDKIKTYCQALLQSSTLCLFLVVIKIDRFTDEQKNAVTAAMRVIGDQEVSKADCLMLEYLPKMFGSYASKYSMVLFTHADQLNGQSLEDVIQSNEHVSKMVSMCANRYCVFDNKKRSNRLQVRSLLDKVDQILRTNGGHCPSDKLKFEPFKNKDGFFQTLVQLIKWLIMKIKELLASVVEYGFQSTRVIQHTALASIGMRRSIQSPLQSRVSPCSSLNVL</sequence>
<feature type="domain" description="AIG1-type G" evidence="4">
    <location>
        <begin position="2"/>
        <end position="218"/>
    </location>
</feature>
<dbReference type="SUPFAM" id="SSF52540">
    <property type="entry name" value="P-loop containing nucleoside triphosphate hydrolases"/>
    <property type="match status" value="1"/>
</dbReference>
<dbReference type="Gene3D" id="3.40.50.300">
    <property type="entry name" value="P-loop containing nucleotide triphosphate hydrolases"/>
    <property type="match status" value="1"/>
</dbReference>
<dbReference type="InterPro" id="IPR045058">
    <property type="entry name" value="GIMA/IAN/Toc"/>
</dbReference>
<reference evidence="5" key="1">
    <citation type="submission" date="2025-08" db="UniProtKB">
        <authorList>
            <consortium name="Ensembl"/>
        </authorList>
    </citation>
    <scope>IDENTIFICATION</scope>
</reference>
<dbReference type="InterPro" id="IPR027417">
    <property type="entry name" value="P-loop_NTPase"/>
</dbReference>
<keyword evidence="2" id="KW-0547">Nucleotide-binding</keyword>
<dbReference type="Pfam" id="PF04548">
    <property type="entry name" value="AIG1"/>
    <property type="match status" value="2"/>
</dbReference>
<dbReference type="Proteomes" id="UP000261340">
    <property type="component" value="Unplaced"/>
</dbReference>
<keyword evidence="6" id="KW-1185">Reference proteome</keyword>
<evidence type="ECO:0000259" key="4">
    <source>
        <dbReference type="PROSITE" id="PS51720"/>
    </source>
</evidence>